<dbReference type="STRING" id="1210090.GCA_001613185_03599"/>
<dbReference type="PANTHER" id="PTHR22946">
    <property type="entry name" value="DIENELACTONE HYDROLASE DOMAIN-CONTAINING PROTEIN-RELATED"/>
    <property type="match status" value="1"/>
</dbReference>
<comment type="similarity">
    <text evidence="1">Belongs to the AB hydrolase superfamily.</text>
</comment>
<organism evidence="4 5">
    <name type="scientific">Nocardia puris</name>
    <dbReference type="NCBI Taxonomy" id="208602"/>
    <lineage>
        <taxon>Bacteria</taxon>
        <taxon>Bacillati</taxon>
        <taxon>Actinomycetota</taxon>
        <taxon>Actinomycetes</taxon>
        <taxon>Mycobacteriales</taxon>
        <taxon>Nocardiaceae</taxon>
        <taxon>Nocardia</taxon>
    </lineage>
</organism>
<dbReference type="Gene3D" id="3.40.50.1820">
    <property type="entry name" value="alpha/beta hydrolase"/>
    <property type="match status" value="1"/>
</dbReference>
<evidence type="ECO:0000256" key="1">
    <source>
        <dbReference type="ARBA" id="ARBA00008645"/>
    </source>
</evidence>
<reference evidence="4 5" key="1">
    <citation type="submission" date="2018-06" db="EMBL/GenBank/DDBJ databases">
        <title>Genomic Encyclopedia of Type Strains, Phase IV (KMG-IV): sequencing the most valuable type-strain genomes for metagenomic binning, comparative biology and taxonomic classification.</title>
        <authorList>
            <person name="Goeker M."/>
        </authorList>
    </citation>
    <scope>NUCLEOTIDE SEQUENCE [LARGE SCALE GENOMIC DNA]</scope>
    <source>
        <strain evidence="4 5">DSM 44599</strain>
    </source>
</reference>
<keyword evidence="5" id="KW-1185">Reference proteome</keyword>
<dbReference type="Proteomes" id="UP000252586">
    <property type="component" value="Unassembled WGS sequence"/>
</dbReference>
<name>A0A366DQU8_9NOCA</name>
<dbReference type="GO" id="GO:0052689">
    <property type="term" value="F:carboxylic ester hydrolase activity"/>
    <property type="evidence" value="ECO:0007669"/>
    <property type="project" value="UniProtKB-ARBA"/>
</dbReference>
<dbReference type="SUPFAM" id="SSF53474">
    <property type="entry name" value="alpha/beta-Hydrolases"/>
    <property type="match status" value="1"/>
</dbReference>
<dbReference type="Pfam" id="PF12146">
    <property type="entry name" value="Hydrolase_4"/>
    <property type="match status" value="1"/>
</dbReference>
<dbReference type="InterPro" id="IPR022742">
    <property type="entry name" value="Hydrolase_4"/>
</dbReference>
<comment type="caution">
    <text evidence="4">The sequence shown here is derived from an EMBL/GenBank/DDBJ whole genome shotgun (WGS) entry which is preliminary data.</text>
</comment>
<evidence type="ECO:0000256" key="2">
    <source>
        <dbReference type="ARBA" id="ARBA00022801"/>
    </source>
</evidence>
<proteinExistence type="inferred from homology"/>
<evidence type="ECO:0000313" key="5">
    <source>
        <dbReference type="Proteomes" id="UP000252586"/>
    </source>
</evidence>
<dbReference type="EMBL" id="QNRE01000003">
    <property type="protein sequence ID" value="RBO92467.1"/>
    <property type="molecule type" value="Genomic_DNA"/>
</dbReference>
<dbReference type="OrthoDB" id="5902829at2"/>
<dbReference type="PANTHER" id="PTHR22946:SF9">
    <property type="entry name" value="POLYKETIDE TRANSFERASE AF380"/>
    <property type="match status" value="1"/>
</dbReference>
<dbReference type="InterPro" id="IPR050261">
    <property type="entry name" value="FrsA_esterase"/>
</dbReference>
<sequence length="300" mass="32293">MRVEPIEFTVADTELAGFVYLPEGAGPHPCVVLCTGYGGTQDTPSLEAAAAAFATAGYVALTFDYRNFGRSGGEPRQLVDIAGQPLDIEAAIAAARARPDVDESRIALWGTSLGGGHVVTVAAADPAIAAVVAQVPYNGFPKRVEGRSRWATLKVLAAILRDRWRGMLGRPPYYIPAVGATNEVAVMTGPQAQAAVAELDSATWRNEVAPRSLLAMARYKPGEHAPNLRMPILVCVGEFDKETAASDSRQLADLAPHGRVINYSFSHFDIYRPENRTKVLADQIEFLDAILRPENRPAQL</sequence>
<dbReference type="RefSeq" id="WP_067510107.1">
    <property type="nucleotide sequence ID" value="NZ_CP107943.1"/>
</dbReference>
<dbReference type="InterPro" id="IPR029058">
    <property type="entry name" value="AB_hydrolase_fold"/>
</dbReference>
<protein>
    <recommendedName>
        <fullName evidence="3">Serine aminopeptidase S33 domain-containing protein</fullName>
    </recommendedName>
</protein>
<feature type="domain" description="Serine aminopeptidase S33" evidence="3">
    <location>
        <begin position="27"/>
        <end position="257"/>
    </location>
</feature>
<keyword evidence="2" id="KW-0378">Hydrolase</keyword>
<evidence type="ECO:0000313" key="4">
    <source>
        <dbReference type="EMBL" id="RBO92467.1"/>
    </source>
</evidence>
<dbReference type="AlphaFoldDB" id="A0A366DQU8"/>
<evidence type="ECO:0000259" key="3">
    <source>
        <dbReference type="Pfam" id="PF12146"/>
    </source>
</evidence>
<accession>A0A366DQU8</accession>
<gene>
    <name evidence="4" type="ORF">DFR74_103110</name>
</gene>